<sequence length="367" mass="43340">MKQVFDFVMISGVLLGIIFIITTLFFKKKTDKAILYLNLVIAFLILNNLQAFSLETFLMDAPFFIKRLQIPWYVLIVPSFYVFLTHYLKIEKKISSFVYISFSIFIIEILIRIALYPHYYHLGKNMLIAKYVQIEEIINASYSIFLFIKTLLVLFKYTDLYQQILVFDNLKWLRNLMFLGAMIILMWVCAILLNLDKTLNPQVLIYYPLRLSTTTLLYWISYQGFYNYSLMTERIELRKAIQLEEKNKENNHVTVQSSDSKFKPIKSYIEKNKRYIDPTFSLEKLASEMNISTSKLSHLINQESGYNFSDYINYLRVEKAKKYLTNPNYSAYTNVAIGLECGFNSKSTFYTAFKKFTSQTPSEYKEM</sequence>
<keyword evidence="7" id="KW-1185">Reference proteome</keyword>
<evidence type="ECO:0000256" key="1">
    <source>
        <dbReference type="ARBA" id="ARBA00023015"/>
    </source>
</evidence>
<name>A0A3S3SYD1_9FLAO</name>
<dbReference type="Proteomes" id="UP000285211">
    <property type="component" value="Unassembled WGS sequence"/>
</dbReference>
<keyword evidence="4" id="KW-0812">Transmembrane</keyword>
<feature type="transmembrane region" description="Helical" evidence="4">
    <location>
        <begin position="70"/>
        <end position="90"/>
    </location>
</feature>
<protein>
    <submittedName>
        <fullName evidence="6">AraC family transcriptional regulator</fullName>
    </submittedName>
</protein>
<dbReference type="AlphaFoldDB" id="A0A3S3SYD1"/>
<evidence type="ECO:0000259" key="5">
    <source>
        <dbReference type="PROSITE" id="PS01124"/>
    </source>
</evidence>
<evidence type="ECO:0000256" key="2">
    <source>
        <dbReference type="ARBA" id="ARBA00023125"/>
    </source>
</evidence>
<evidence type="ECO:0000313" key="6">
    <source>
        <dbReference type="EMBL" id="RVT78254.1"/>
    </source>
</evidence>
<dbReference type="PROSITE" id="PS01124">
    <property type="entry name" value="HTH_ARAC_FAMILY_2"/>
    <property type="match status" value="1"/>
</dbReference>
<evidence type="ECO:0000256" key="3">
    <source>
        <dbReference type="ARBA" id="ARBA00023163"/>
    </source>
</evidence>
<feature type="transmembrane region" description="Helical" evidence="4">
    <location>
        <begin position="6"/>
        <end position="26"/>
    </location>
</feature>
<keyword evidence="2" id="KW-0238">DNA-binding</keyword>
<dbReference type="GO" id="GO:0003700">
    <property type="term" value="F:DNA-binding transcription factor activity"/>
    <property type="evidence" value="ECO:0007669"/>
    <property type="project" value="InterPro"/>
</dbReference>
<feature type="domain" description="HTH araC/xylS-type" evidence="5">
    <location>
        <begin position="263"/>
        <end position="367"/>
    </location>
</feature>
<organism evidence="6 7">
    <name type="scientific">Flavobacterium sufflavum</name>
    <dbReference type="NCBI Taxonomy" id="1921138"/>
    <lineage>
        <taxon>Bacteria</taxon>
        <taxon>Pseudomonadati</taxon>
        <taxon>Bacteroidota</taxon>
        <taxon>Flavobacteriia</taxon>
        <taxon>Flavobacteriales</taxon>
        <taxon>Flavobacteriaceae</taxon>
        <taxon>Flavobacterium</taxon>
    </lineage>
</organism>
<feature type="transmembrane region" description="Helical" evidence="4">
    <location>
        <begin position="207"/>
        <end position="228"/>
    </location>
</feature>
<feature type="transmembrane region" description="Helical" evidence="4">
    <location>
        <begin position="176"/>
        <end position="195"/>
    </location>
</feature>
<comment type="caution">
    <text evidence="6">The sequence shown here is derived from an EMBL/GenBank/DDBJ whole genome shotgun (WGS) entry which is preliminary data.</text>
</comment>
<evidence type="ECO:0000313" key="7">
    <source>
        <dbReference type="Proteomes" id="UP000285211"/>
    </source>
</evidence>
<keyword evidence="3" id="KW-0804">Transcription</keyword>
<dbReference type="SMART" id="SM00342">
    <property type="entry name" value="HTH_ARAC"/>
    <property type="match status" value="1"/>
</dbReference>
<dbReference type="Pfam" id="PF12833">
    <property type="entry name" value="HTH_18"/>
    <property type="match status" value="1"/>
</dbReference>
<accession>A0A3S3SYD1</accession>
<dbReference type="Gene3D" id="1.10.10.60">
    <property type="entry name" value="Homeodomain-like"/>
    <property type="match status" value="2"/>
</dbReference>
<dbReference type="SUPFAM" id="SSF46689">
    <property type="entry name" value="Homeodomain-like"/>
    <property type="match status" value="1"/>
</dbReference>
<dbReference type="EMBL" id="SACJ01000002">
    <property type="protein sequence ID" value="RVT78254.1"/>
    <property type="molecule type" value="Genomic_DNA"/>
</dbReference>
<feature type="transmembrane region" description="Helical" evidence="4">
    <location>
        <begin position="97"/>
        <end position="117"/>
    </location>
</feature>
<dbReference type="PANTHER" id="PTHR43280:SF29">
    <property type="entry name" value="ARAC-FAMILY TRANSCRIPTIONAL REGULATOR"/>
    <property type="match status" value="1"/>
</dbReference>
<dbReference type="PANTHER" id="PTHR43280">
    <property type="entry name" value="ARAC-FAMILY TRANSCRIPTIONAL REGULATOR"/>
    <property type="match status" value="1"/>
</dbReference>
<keyword evidence="4" id="KW-1133">Transmembrane helix</keyword>
<keyword evidence="4" id="KW-0472">Membrane</keyword>
<dbReference type="RefSeq" id="WP_128193465.1">
    <property type="nucleotide sequence ID" value="NZ_SACJ01000002.1"/>
</dbReference>
<dbReference type="OrthoDB" id="9779074at2"/>
<reference evidence="6 7" key="1">
    <citation type="submission" date="2019-01" db="EMBL/GenBank/DDBJ databases">
        <authorList>
            <person name="Chen W.-M."/>
        </authorList>
    </citation>
    <scope>NUCLEOTIDE SEQUENCE [LARGE SCALE GENOMIC DNA]</scope>
    <source>
        <strain evidence="6 7">BBQ-12</strain>
    </source>
</reference>
<proteinExistence type="predicted"/>
<feature type="transmembrane region" description="Helical" evidence="4">
    <location>
        <begin position="137"/>
        <end position="155"/>
    </location>
</feature>
<dbReference type="InterPro" id="IPR009057">
    <property type="entry name" value="Homeodomain-like_sf"/>
</dbReference>
<dbReference type="InterPro" id="IPR018060">
    <property type="entry name" value="HTH_AraC"/>
</dbReference>
<feature type="transmembrane region" description="Helical" evidence="4">
    <location>
        <begin position="33"/>
        <end position="50"/>
    </location>
</feature>
<evidence type="ECO:0000256" key="4">
    <source>
        <dbReference type="SAM" id="Phobius"/>
    </source>
</evidence>
<dbReference type="GO" id="GO:0043565">
    <property type="term" value="F:sequence-specific DNA binding"/>
    <property type="evidence" value="ECO:0007669"/>
    <property type="project" value="InterPro"/>
</dbReference>
<keyword evidence="1" id="KW-0805">Transcription regulation</keyword>
<gene>
    <name evidence="6" type="ORF">EOD40_03170</name>
</gene>